<dbReference type="InterPro" id="IPR003313">
    <property type="entry name" value="AraC-bd"/>
</dbReference>
<reference evidence="6 7" key="1">
    <citation type="submission" date="2023-07" db="EMBL/GenBank/DDBJ databases">
        <title>Sorghum-associated microbial communities from plants grown in Nebraska, USA.</title>
        <authorList>
            <person name="Schachtman D."/>
        </authorList>
    </citation>
    <scope>NUCLEOTIDE SEQUENCE [LARGE SCALE GENOMIC DNA]</scope>
    <source>
        <strain evidence="6 7">CC523</strain>
    </source>
</reference>
<dbReference type="Gene3D" id="2.60.120.10">
    <property type="entry name" value="Jelly Rolls"/>
    <property type="match status" value="1"/>
</dbReference>
<dbReference type="Proteomes" id="UP001244563">
    <property type="component" value="Unassembled WGS sequence"/>
</dbReference>
<dbReference type="PANTHER" id="PTHR46796:SF13">
    <property type="entry name" value="HTH-TYPE TRANSCRIPTIONAL ACTIVATOR RHAS"/>
    <property type="match status" value="1"/>
</dbReference>
<dbReference type="PANTHER" id="PTHR46796">
    <property type="entry name" value="HTH-TYPE TRANSCRIPTIONAL ACTIVATOR RHAS-RELATED"/>
    <property type="match status" value="1"/>
</dbReference>
<dbReference type="SUPFAM" id="SSF51182">
    <property type="entry name" value="RmlC-like cupins"/>
    <property type="match status" value="1"/>
</dbReference>
<protein>
    <submittedName>
        <fullName evidence="6">AraC family L-rhamnose operon transcriptional activator RhaR</fullName>
    </submittedName>
</protein>
<comment type="caution">
    <text evidence="6">The sequence shown here is derived from an EMBL/GenBank/DDBJ whole genome shotgun (WGS) entry which is preliminary data.</text>
</comment>
<dbReference type="SUPFAM" id="SSF46689">
    <property type="entry name" value="Homeodomain-like"/>
    <property type="match status" value="2"/>
</dbReference>
<dbReference type="InterPro" id="IPR018060">
    <property type="entry name" value="HTH_AraC"/>
</dbReference>
<dbReference type="Pfam" id="PF02311">
    <property type="entry name" value="AraC_binding"/>
    <property type="match status" value="1"/>
</dbReference>
<dbReference type="InterPro" id="IPR009057">
    <property type="entry name" value="Homeodomain-like_sf"/>
</dbReference>
<organism evidence="6 7">
    <name type="scientific">Paenarthrobacter nicotinovorans</name>
    <name type="common">Arthrobacter nicotinovorans</name>
    <dbReference type="NCBI Taxonomy" id="29320"/>
    <lineage>
        <taxon>Bacteria</taxon>
        <taxon>Bacillati</taxon>
        <taxon>Actinomycetota</taxon>
        <taxon>Actinomycetes</taxon>
        <taxon>Micrococcales</taxon>
        <taxon>Micrococcaceae</taxon>
        <taxon>Paenarthrobacter</taxon>
    </lineage>
</organism>
<evidence type="ECO:0000256" key="1">
    <source>
        <dbReference type="ARBA" id="ARBA00023015"/>
    </source>
</evidence>
<keyword evidence="1" id="KW-0805">Transcription regulation</keyword>
<keyword evidence="2" id="KW-0238">DNA-binding</keyword>
<keyword evidence="3" id="KW-0804">Transcription</keyword>
<proteinExistence type="predicted"/>
<dbReference type="Gene3D" id="1.10.10.60">
    <property type="entry name" value="Homeodomain-like"/>
    <property type="match status" value="2"/>
</dbReference>
<dbReference type="PROSITE" id="PS01124">
    <property type="entry name" value="HTH_ARAC_FAMILY_2"/>
    <property type="match status" value="1"/>
</dbReference>
<evidence type="ECO:0000256" key="3">
    <source>
        <dbReference type="ARBA" id="ARBA00023163"/>
    </source>
</evidence>
<keyword evidence="7" id="KW-1185">Reference proteome</keyword>
<feature type="region of interest" description="Disordered" evidence="4">
    <location>
        <begin position="306"/>
        <end position="326"/>
    </location>
</feature>
<name>A0ABT9TRL0_PAENI</name>
<gene>
    <name evidence="6" type="ORF">J2T10_003976</name>
</gene>
<dbReference type="InterPro" id="IPR014710">
    <property type="entry name" value="RmlC-like_jellyroll"/>
</dbReference>
<evidence type="ECO:0000259" key="5">
    <source>
        <dbReference type="PROSITE" id="PS01124"/>
    </source>
</evidence>
<dbReference type="SMART" id="SM00342">
    <property type="entry name" value="HTH_ARAC"/>
    <property type="match status" value="1"/>
</dbReference>
<dbReference type="InterPro" id="IPR020449">
    <property type="entry name" value="Tscrpt_reg_AraC-type_HTH"/>
</dbReference>
<evidence type="ECO:0000256" key="2">
    <source>
        <dbReference type="ARBA" id="ARBA00023125"/>
    </source>
</evidence>
<dbReference type="Pfam" id="PF12833">
    <property type="entry name" value="HTH_18"/>
    <property type="match status" value="1"/>
</dbReference>
<dbReference type="RefSeq" id="WP_156524818.1">
    <property type="nucleotide sequence ID" value="NZ_BDDW01000014.1"/>
</dbReference>
<sequence>MTGKTRPRYETAAVFNPDGLPVWADRHRLDADVAAHDHDFLEIALVTQGRGLHIAADGDYPIQPGSVIVIPPNQWHAYGQCDDLVVYDCFVAPELTDGTLSFLDTELPLMRTLRTSSLPLPQRIQLNPYDISLAIGALHNMSDVSPARRSRIQVVGHLLIYLDVLNRSWSSEQANPDRTSRHPGVSRAVHLMENDPGHSWTLAELATSACTERTHLVRLFQRDLGLPPIAYLNRLRTQAAARLLVQTDQPVTQIGARLGWDDASYFAKRFKAAYGLSPSLYRKRALSGESSYHLAGARLPVSGARFDLPSGESRSGSDNDDAAPTG</sequence>
<evidence type="ECO:0000313" key="7">
    <source>
        <dbReference type="Proteomes" id="UP001244563"/>
    </source>
</evidence>
<dbReference type="InterPro" id="IPR011051">
    <property type="entry name" value="RmlC_Cupin_sf"/>
</dbReference>
<evidence type="ECO:0000313" key="6">
    <source>
        <dbReference type="EMBL" id="MDQ0104302.1"/>
    </source>
</evidence>
<feature type="domain" description="HTH araC/xylS-type" evidence="5">
    <location>
        <begin position="186"/>
        <end position="284"/>
    </location>
</feature>
<accession>A0ABT9TRL0</accession>
<dbReference type="EMBL" id="JAUSSW010000015">
    <property type="protein sequence ID" value="MDQ0104302.1"/>
    <property type="molecule type" value="Genomic_DNA"/>
</dbReference>
<evidence type="ECO:0000256" key="4">
    <source>
        <dbReference type="SAM" id="MobiDB-lite"/>
    </source>
</evidence>
<dbReference type="InterPro" id="IPR050204">
    <property type="entry name" value="AraC_XylS_family_regulators"/>
</dbReference>
<dbReference type="PRINTS" id="PR00032">
    <property type="entry name" value="HTHARAC"/>
</dbReference>